<name>A0A2V3UYW5_9SPHN</name>
<keyword evidence="7" id="KW-1185">Reference proteome</keyword>
<dbReference type="AlphaFoldDB" id="A0A2V3UYW5"/>
<feature type="transmembrane region" description="Helical" evidence="4">
    <location>
        <begin position="157"/>
        <end position="184"/>
    </location>
</feature>
<feature type="transmembrane region" description="Helical" evidence="4">
    <location>
        <begin position="299"/>
        <end position="321"/>
    </location>
</feature>
<dbReference type="SUPFAM" id="SSF103473">
    <property type="entry name" value="MFS general substrate transporter"/>
    <property type="match status" value="1"/>
</dbReference>
<organism evidence="6 7">
    <name type="scientific">Blastomonas natatoria</name>
    <dbReference type="NCBI Taxonomy" id="34015"/>
    <lineage>
        <taxon>Bacteria</taxon>
        <taxon>Pseudomonadati</taxon>
        <taxon>Pseudomonadota</taxon>
        <taxon>Alphaproteobacteria</taxon>
        <taxon>Sphingomonadales</taxon>
        <taxon>Sphingomonadaceae</taxon>
        <taxon>Blastomonas</taxon>
    </lineage>
</organism>
<dbReference type="RefSeq" id="WP_110299211.1">
    <property type="nucleotide sequence ID" value="NZ_QJJM01000008.1"/>
</dbReference>
<evidence type="ECO:0000256" key="2">
    <source>
        <dbReference type="ARBA" id="ARBA00022989"/>
    </source>
</evidence>
<dbReference type="InterPro" id="IPR011701">
    <property type="entry name" value="MFS"/>
</dbReference>
<sequence>MNVHQTPEPAIEATQKLPADRMALLFTVMLVTAAGNTAMQSVMPAIGTRLGVADFWVSLAYSWSALLWMVCAPRWARMSDRRGRKALMNLGLIGFISSFALCGLTLMAGLHGYLSALWTMLIFALFRSLYGGLGSAGPPAVQAYVAARTSRAERTQALSMISSSFGLGTVIGPALAPLIILPFLGLPSPFFVFAAFGLLVVVTLKLRLPDDTPSYAARGRLVSEPMSSGAAGEVYDADQHDAEREAPAPLTQRLSWRDARLRPWLIAGLVGGHANAMILGLVGFMLLDRLDLRATPELAAGPTGLVLMAGAFATLLAQWGLIPYLKMGPRNSTLWGVALAAGGCTMVAFSESLNAITLGFAIASLGFGLFRPGFTAGASLAVTRAEQGQVAGIVASVNGAAYIVAPAIGVWLYNIAPLESFAIIIGLCMFVLVWGRKALQADEVLVQPG</sequence>
<dbReference type="InterPro" id="IPR036259">
    <property type="entry name" value="MFS_trans_sf"/>
</dbReference>
<feature type="transmembrane region" description="Helical" evidence="4">
    <location>
        <begin position="356"/>
        <end position="378"/>
    </location>
</feature>
<keyword evidence="3 4" id="KW-0472">Membrane</keyword>
<feature type="transmembrane region" description="Helical" evidence="4">
    <location>
        <begin position="87"/>
        <end position="110"/>
    </location>
</feature>
<proteinExistence type="predicted"/>
<dbReference type="EMBL" id="QJJM01000008">
    <property type="protein sequence ID" value="PXW74537.1"/>
    <property type="molecule type" value="Genomic_DNA"/>
</dbReference>
<dbReference type="Proteomes" id="UP000248014">
    <property type="component" value="Unassembled WGS sequence"/>
</dbReference>
<evidence type="ECO:0000313" key="6">
    <source>
        <dbReference type="EMBL" id="PXW74537.1"/>
    </source>
</evidence>
<feature type="transmembrane region" description="Helical" evidence="4">
    <location>
        <begin position="264"/>
        <end position="287"/>
    </location>
</feature>
<dbReference type="GO" id="GO:0022857">
    <property type="term" value="F:transmembrane transporter activity"/>
    <property type="evidence" value="ECO:0007669"/>
    <property type="project" value="InterPro"/>
</dbReference>
<dbReference type="PANTHER" id="PTHR23546">
    <property type="entry name" value="TRANSPORT PROTEIN"/>
    <property type="match status" value="1"/>
</dbReference>
<comment type="caution">
    <text evidence="6">The sequence shown here is derived from an EMBL/GenBank/DDBJ whole genome shotgun (WGS) entry which is preliminary data.</text>
</comment>
<keyword evidence="2 4" id="KW-1133">Transmembrane helix</keyword>
<dbReference type="OrthoDB" id="65739at2"/>
<feature type="transmembrane region" description="Helical" evidence="4">
    <location>
        <begin position="116"/>
        <end position="136"/>
    </location>
</feature>
<feature type="transmembrane region" description="Helical" evidence="4">
    <location>
        <begin position="333"/>
        <end position="350"/>
    </location>
</feature>
<feature type="transmembrane region" description="Helical" evidence="4">
    <location>
        <begin position="418"/>
        <end position="435"/>
    </location>
</feature>
<dbReference type="Gene3D" id="1.20.1250.20">
    <property type="entry name" value="MFS general substrate transporter like domains"/>
    <property type="match status" value="1"/>
</dbReference>
<feature type="transmembrane region" description="Helical" evidence="4">
    <location>
        <begin position="190"/>
        <end position="208"/>
    </location>
</feature>
<accession>A0A2V3UYW5</accession>
<keyword evidence="1 4" id="KW-0812">Transmembrane</keyword>
<reference evidence="6 7" key="1">
    <citation type="submission" date="2018-05" db="EMBL/GenBank/DDBJ databases">
        <title>Genomic Encyclopedia of Type Strains, Phase IV (KMG-IV): sequencing the most valuable type-strain genomes for metagenomic binning, comparative biology and taxonomic classification.</title>
        <authorList>
            <person name="Goeker M."/>
        </authorList>
    </citation>
    <scope>NUCLEOTIDE SEQUENCE [LARGE SCALE GENOMIC DNA]</scope>
    <source>
        <strain evidence="6 7">DSM 3183</strain>
    </source>
</reference>
<feature type="domain" description="Major facilitator superfamily (MFS) profile" evidence="5">
    <location>
        <begin position="21"/>
        <end position="443"/>
    </location>
</feature>
<dbReference type="Pfam" id="PF07690">
    <property type="entry name" value="MFS_1"/>
    <property type="match status" value="1"/>
</dbReference>
<feature type="transmembrane region" description="Helical" evidence="4">
    <location>
        <begin position="55"/>
        <end position="75"/>
    </location>
</feature>
<evidence type="ECO:0000256" key="4">
    <source>
        <dbReference type="SAM" id="Phobius"/>
    </source>
</evidence>
<evidence type="ECO:0000256" key="1">
    <source>
        <dbReference type="ARBA" id="ARBA00022692"/>
    </source>
</evidence>
<evidence type="ECO:0000256" key="3">
    <source>
        <dbReference type="ARBA" id="ARBA00023136"/>
    </source>
</evidence>
<feature type="transmembrane region" description="Helical" evidence="4">
    <location>
        <begin position="23"/>
        <end position="43"/>
    </location>
</feature>
<evidence type="ECO:0000259" key="5">
    <source>
        <dbReference type="PROSITE" id="PS50850"/>
    </source>
</evidence>
<evidence type="ECO:0000313" key="7">
    <source>
        <dbReference type="Proteomes" id="UP000248014"/>
    </source>
</evidence>
<feature type="transmembrane region" description="Helical" evidence="4">
    <location>
        <begin position="390"/>
        <end position="412"/>
    </location>
</feature>
<dbReference type="PANTHER" id="PTHR23546:SF1">
    <property type="entry name" value="MEMBRANE PROTEIN"/>
    <property type="match status" value="1"/>
</dbReference>
<dbReference type="InterPro" id="IPR020846">
    <property type="entry name" value="MFS_dom"/>
</dbReference>
<protein>
    <submittedName>
        <fullName evidence="6">Sugar phosphate permease</fullName>
    </submittedName>
</protein>
<gene>
    <name evidence="6" type="ORF">C7451_108199</name>
</gene>
<dbReference type="PROSITE" id="PS50850">
    <property type="entry name" value="MFS"/>
    <property type="match status" value="1"/>
</dbReference>